<keyword evidence="2" id="KW-1185">Reference proteome</keyword>
<evidence type="ECO:0000313" key="1">
    <source>
        <dbReference type="EMBL" id="KAG2322113.1"/>
    </source>
</evidence>
<dbReference type="Proteomes" id="UP000886595">
    <property type="component" value="Unassembled WGS sequence"/>
</dbReference>
<sequence length="82" mass="8612">MEIVNTTFSRRFSSVPAAEKAKDSVIDLALNSVSGCGHPTQSWLKIQTRGVAAAPLVGGGRVAPFEPVSGIVAEHKQQPAIK</sequence>
<dbReference type="EMBL" id="JAAMPC010000003">
    <property type="protein sequence ID" value="KAG2322113.1"/>
    <property type="molecule type" value="Genomic_DNA"/>
</dbReference>
<name>A0A8X7W1H4_BRACI</name>
<protein>
    <submittedName>
        <fullName evidence="1">Uncharacterized protein</fullName>
    </submittedName>
</protein>
<gene>
    <name evidence="1" type="ORF">Bca52824_015326</name>
</gene>
<organism evidence="1 2">
    <name type="scientific">Brassica carinata</name>
    <name type="common">Ethiopian mustard</name>
    <name type="synonym">Abyssinian cabbage</name>
    <dbReference type="NCBI Taxonomy" id="52824"/>
    <lineage>
        <taxon>Eukaryota</taxon>
        <taxon>Viridiplantae</taxon>
        <taxon>Streptophyta</taxon>
        <taxon>Embryophyta</taxon>
        <taxon>Tracheophyta</taxon>
        <taxon>Spermatophyta</taxon>
        <taxon>Magnoliopsida</taxon>
        <taxon>eudicotyledons</taxon>
        <taxon>Gunneridae</taxon>
        <taxon>Pentapetalae</taxon>
        <taxon>rosids</taxon>
        <taxon>malvids</taxon>
        <taxon>Brassicales</taxon>
        <taxon>Brassicaceae</taxon>
        <taxon>Brassiceae</taxon>
        <taxon>Brassica</taxon>
    </lineage>
</organism>
<comment type="caution">
    <text evidence="1">The sequence shown here is derived from an EMBL/GenBank/DDBJ whole genome shotgun (WGS) entry which is preliminary data.</text>
</comment>
<accession>A0A8X7W1H4</accession>
<reference evidence="1 2" key="1">
    <citation type="submission" date="2020-02" db="EMBL/GenBank/DDBJ databases">
        <authorList>
            <person name="Ma Q."/>
            <person name="Huang Y."/>
            <person name="Song X."/>
            <person name="Pei D."/>
        </authorList>
    </citation>
    <scope>NUCLEOTIDE SEQUENCE [LARGE SCALE GENOMIC DNA]</scope>
    <source>
        <strain evidence="1">Sxm20200214</strain>
        <tissue evidence="1">Leaf</tissue>
    </source>
</reference>
<evidence type="ECO:0000313" key="2">
    <source>
        <dbReference type="Proteomes" id="UP000886595"/>
    </source>
</evidence>
<dbReference type="AlphaFoldDB" id="A0A8X7W1H4"/>
<proteinExistence type="predicted"/>